<dbReference type="Gene3D" id="3.60.10.10">
    <property type="entry name" value="Endonuclease/exonuclease/phosphatase"/>
    <property type="match status" value="1"/>
</dbReference>
<protein>
    <recommendedName>
        <fullName evidence="2">Endonuclease/exonuclease/phosphatase domain-containing protein</fullName>
    </recommendedName>
</protein>
<dbReference type="EMBL" id="JBHFFA010000002">
    <property type="protein sequence ID" value="KAL2643759.1"/>
    <property type="molecule type" value="Genomic_DNA"/>
</dbReference>
<evidence type="ECO:0000313" key="4">
    <source>
        <dbReference type="Proteomes" id="UP001605036"/>
    </source>
</evidence>
<evidence type="ECO:0000256" key="1">
    <source>
        <dbReference type="SAM" id="MobiDB-lite"/>
    </source>
</evidence>
<dbReference type="Pfam" id="PF03372">
    <property type="entry name" value="Exo_endo_phos"/>
    <property type="match status" value="1"/>
</dbReference>
<feature type="region of interest" description="Disordered" evidence="1">
    <location>
        <begin position="76"/>
        <end position="116"/>
    </location>
</feature>
<proteinExistence type="predicted"/>
<evidence type="ECO:0000259" key="2">
    <source>
        <dbReference type="Pfam" id="PF03372"/>
    </source>
</evidence>
<feature type="compositionally biased region" description="Basic and acidic residues" evidence="1">
    <location>
        <begin position="101"/>
        <end position="116"/>
    </location>
</feature>
<dbReference type="PANTHER" id="PTHR12121:SF74">
    <property type="entry name" value="CARBON CATABOLITE REPRESSOR PROTEIN 4 HOMOLOG 5"/>
    <property type="match status" value="1"/>
</dbReference>
<dbReference type="AlphaFoldDB" id="A0ABD1ZA24"/>
<name>A0ABD1ZA24_9MARC</name>
<evidence type="ECO:0000313" key="3">
    <source>
        <dbReference type="EMBL" id="KAL2643759.1"/>
    </source>
</evidence>
<feature type="domain" description="Endonuclease/exonuclease/phosphatase" evidence="2">
    <location>
        <begin position="246"/>
        <end position="618"/>
    </location>
</feature>
<dbReference type="InterPro" id="IPR005135">
    <property type="entry name" value="Endo/exonuclease/phosphatase"/>
</dbReference>
<keyword evidence="4" id="KW-1185">Reference proteome</keyword>
<dbReference type="Proteomes" id="UP001605036">
    <property type="component" value="Unassembled WGS sequence"/>
</dbReference>
<accession>A0ABD1ZA24</accession>
<organism evidence="3 4">
    <name type="scientific">Riccia fluitans</name>
    <dbReference type="NCBI Taxonomy" id="41844"/>
    <lineage>
        <taxon>Eukaryota</taxon>
        <taxon>Viridiplantae</taxon>
        <taxon>Streptophyta</taxon>
        <taxon>Embryophyta</taxon>
        <taxon>Marchantiophyta</taxon>
        <taxon>Marchantiopsida</taxon>
        <taxon>Marchantiidae</taxon>
        <taxon>Marchantiales</taxon>
        <taxon>Ricciaceae</taxon>
        <taxon>Riccia</taxon>
    </lineage>
</organism>
<dbReference type="SUPFAM" id="SSF56219">
    <property type="entry name" value="DNase I-like"/>
    <property type="match status" value="1"/>
</dbReference>
<dbReference type="PANTHER" id="PTHR12121">
    <property type="entry name" value="CARBON CATABOLITE REPRESSOR PROTEIN 4"/>
    <property type="match status" value="1"/>
</dbReference>
<dbReference type="InterPro" id="IPR050410">
    <property type="entry name" value="CCR4/nocturin_mRNA_transcr"/>
</dbReference>
<gene>
    <name evidence="3" type="ORF">R1flu_011346</name>
</gene>
<comment type="caution">
    <text evidence="3">The sequence shown here is derived from an EMBL/GenBank/DDBJ whole genome shotgun (WGS) entry which is preliminary data.</text>
</comment>
<dbReference type="InterPro" id="IPR036691">
    <property type="entry name" value="Endo/exonu/phosph_ase_sf"/>
</dbReference>
<reference evidence="3 4" key="1">
    <citation type="submission" date="2024-09" db="EMBL/GenBank/DDBJ databases">
        <title>Chromosome-scale assembly of Riccia fluitans.</title>
        <authorList>
            <person name="Paukszto L."/>
            <person name="Sawicki J."/>
            <person name="Karawczyk K."/>
            <person name="Piernik-Szablinska J."/>
            <person name="Szczecinska M."/>
            <person name="Mazdziarz M."/>
        </authorList>
    </citation>
    <scope>NUCLEOTIDE SEQUENCE [LARGE SCALE GENOMIC DNA]</scope>
    <source>
        <strain evidence="3">Rf_01</strain>
        <tissue evidence="3">Aerial parts of the thallus</tissue>
    </source>
</reference>
<sequence length="630" mass="69820">MSALQKMHHFDFLSSSSPRPPYYSASVATSTSYNCAALPGLGKKLKKQQGLRRIVNPLPALLLVLPVMKGLKNSADYPEVDQHRSNLKPCSSRGGGAGRGGKRDQQQWGGDDKDGFKDRRRYREGCVGSGADSYLCNPRFEYRPSVGRGLGYSGGRFRGRDGKGREENGCFRHAAVRRPRSGPGTEEHRYWRSAGEELGNYTDKFVMVSYNILADKNASEHYRGLYHHIPWWLLEWERRKNKIVFELDLWSPDIMCLQEVDQFEDLRIEFEKRGYQGAYKQRTGGSQDGCAMFWRSNRFVLLQEGSIQFEEHGLKNNVAQLCVFQSIGGNENKEADPTDANGSLGNVVVVGNIHVLFNPKRGDIKLGQVRVLLETAHSLSQTWNNAPVVIGGDFNSTPTSSIYQYLSNSQLDLSGLNRLNLSGQVEVEQAQASGWSSSVRVSETSWSNGGSESLESRYTRSVGTVMDVGAAGPSSESREKFVSCVEASTSYELRSGSSTSGAEILQAETTTVSGTGKSIRGWYWTPEEMVAATGTVDDTVVRHKLNLCSAYTQIRGEVGCRDRQGEPLVTTYHKKFMGTVDYIWHTEGLVTARVLDTLPVAVLQRCQGLPSHKWGSDHLSLACELAFLSS</sequence>